<proteinExistence type="inferred from homology"/>
<dbReference type="InterPro" id="IPR043504">
    <property type="entry name" value="Peptidase_S1_PA_chymotrypsin"/>
</dbReference>
<reference evidence="4" key="1">
    <citation type="submission" date="2018-01" db="EMBL/GenBank/DDBJ databases">
        <title>An insight into the sialome of Amazonian anophelines.</title>
        <authorList>
            <person name="Ribeiro J.M."/>
            <person name="Scarpassa V."/>
            <person name="Calvo E."/>
        </authorList>
    </citation>
    <scope>NUCLEOTIDE SEQUENCE</scope>
    <source>
        <tissue evidence="4">Salivary glands</tissue>
    </source>
</reference>
<dbReference type="Gene3D" id="2.40.10.10">
    <property type="entry name" value="Trypsin-like serine proteases"/>
    <property type="match status" value="1"/>
</dbReference>
<keyword evidence="2" id="KW-0732">Signal</keyword>
<protein>
    <submittedName>
        <fullName evidence="4">Putative secreted protein</fullName>
    </submittedName>
</protein>
<dbReference type="EMBL" id="GGFK01013264">
    <property type="protein sequence ID" value="MBW46585.1"/>
    <property type="molecule type" value="Transcribed_RNA"/>
</dbReference>
<evidence type="ECO:0000256" key="2">
    <source>
        <dbReference type="SAM" id="SignalP"/>
    </source>
</evidence>
<dbReference type="Pfam" id="PF00089">
    <property type="entry name" value="Trypsin"/>
    <property type="match status" value="1"/>
</dbReference>
<dbReference type="GO" id="GO:0004252">
    <property type="term" value="F:serine-type endopeptidase activity"/>
    <property type="evidence" value="ECO:0007669"/>
    <property type="project" value="InterPro"/>
</dbReference>
<sequence length="233" mass="25289">MGPKWIGFVVLQSVILAVTSLGYSPDSFPQLSSVKHLCNVISLGGDLQILPAACVGHLGQTTNILSGASCSIDKAIIHPEYIFLNNNIAVIRLKCPWIALGSSIRTRNVTEGQLLTLMALDPQQQQPVVTPVQVESCSVCQQQYEVFDCDRQLCVGLVGMYRSLLHDLEGLSGGALYTNDGQLAGMLSYGFAGAHLVAERLAFHEPFIRHSIEVLGLGEEFEIKMFAMSERGP</sequence>
<feature type="chain" id="PRO_5014811504" evidence="2">
    <location>
        <begin position="23"/>
        <end position="233"/>
    </location>
</feature>
<dbReference type="GO" id="GO:0006508">
    <property type="term" value="P:proteolysis"/>
    <property type="evidence" value="ECO:0007669"/>
    <property type="project" value="InterPro"/>
</dbReference>
<accession>A0A2M4B0P5</accession>
<organism evidence="4">
    <name type="scientific">Anopheles triannulatus</name>
    <dbReference type="NCBI Taxonomy" id="58253"/>
    <lineage>
        <taxon>Eukaryota</taxon>
        <taxon>Metazoa</taxon>
        <taxon>Ecdysozoa</taxon>
        <taxon>Arthropoda</taxon>
        <taxon>Hexapoda</taxon>
        <taxon>Insecta</taxon>
        <taxon>Pterygota</taxon>
        <taxon>Neoptera</taxon>
        <taxon>Endopterygota</taxon>
        <taxon>Diptera</taxon>
        <taxon>Nematocera</taxon>
        <taxon>Culicoidea</taxon>
        <taxon>Culicidae</taxon>
        <taxon>Anophelinae</taxon>
        <taxon>Anopheles</taxon>
    </lineage>
</organism>
<evidence type="ECO:0000256" key="1">
    <source>
        <dbReference type="ARBA" id="ARBA00024195"/>
    </source>
</evidence>
<feature type="signal peptide" evidence="2">
    <location>
        <begin position="1"/>
        <end position="22"/>
    </location>
</feature>
<dbReference type="AlphaFoldDB" id="A0A2M4B0P5"/>
<dbReference type="PROSITE" id="PS50240">
    <property type="entry name" value="TRYPSIN_DOM"/>
    <property type="match status" value="1"/>
</dbReference>
<name>A0A2M4B0P5_9DIPT</name>
<evidence type="ECO:0000313" key="4">
    <source>
        <dbReference type="EMBL" id="MBW46585.1"/>
    </source>
</evidence>
<dbReference type="SUPFAM" id="SSF50494">
    <property type="entry name" value="Trypsin-like serine proteases"/>
    <property type="match status" value="1"/>
</dbReference>
<feature type="domain" description="Peptidase S1" evidence="3">
    <location>
        <begin position="15"/>
        <end position="213"/>
    </location>
</feature>
<evidence type="ECO:0000259" key="3">
    <source>
        <dbReference type="PROSITE" id="PS50240"/>
    </source>
</evidence>
<dbReference type="InterPro" id="IPR001254">
    <property type="entry name" value="Trypsin_dom"/>
</dbReference>
<comment type="similarity">
    <text evidence="1">Belongs to the peptidase S1 family. CLIP subfamily.</text>
</comment>
<dbReference type="InterPro" id="IPR009003">
    <property type="entry name" value="Peptidase_S1_PA"/>
</dbReference>